<evidence type="ECO:0000313" key="4">
    <source>
        <dbReference type="EMBL" id="WDG10077.1"/>
    </source>
</evidence>
<dbReference type="InterPro" id="IPR008207">
    <property type="entry name" value="Sig_transdc_His_kin_Hpt_dom"/>
</dbReference>
<name>A0AAQ2Y046_9VIBR</name>
<gene>
    <name evidence="4" type="ORF">PUN50_22095</name>
</gene>
<dbReference type="EMBL" id="CP117989">
    <property type="protein sequence ID" value="WDG10077.1"/>
    <property type="molecule type" value="Genomic_DNA"/>
</dbReference>
<sequence length="112" mass="12875">MINFQVLSTYMDNDVDIIFAVFSTYMEDYENGLERINHLNQQQNWPELFLLSHSLKSILASFGEESAVFALNNIEEHTRDNIAPDSGDLAIVNTELVKINQQITDYLSNMDE</sequence>
<dbReference type="Gene3D" id="1.20.120.160">
    <property type="entry name" value="HPT domain"/>
    <property type="match status" value="1"/>
</dbReference>
<dbReference type="SUPFAM" id="SSF47226">
    <property type="entry name" value="Histidine-containing phosphotransfer domain, HPT domain"/>
    <property type="match status" value="1"/>
</dbReference>
<keyword evidence="1" id="KW-0902">Two-component regulatory system</keyword>
<feature type="modified residue" description="Phosphohistidine" evidence="2">
    <location>
        <position position="53"/>
    </location>
</feature>
<proteinExistence type="predicted"/>
<accession>A0AAQ2Y046</accession>
<dbReference type="GO" id="GO:0000160">
    <property type="term" value="P:phosphorelay signal transduction system"/>
    <property type="evidence" value="ECO:0007669"/>
    <property type="project" value="UniProtKB-KW"/>
</dbReference>
<protein>
    <submittedName>
        <fullName evidence="4">Hpt domain-containing protein</fullName>
    </submittedName>
</protein>
<evidence type="ECO:0000259" key="3">
    <source>
        <dbReference type="PROSITE" id="PS50894"/>
    </source>
</evidence>
<reference evidence="4" key="1">
    <citation type="submission" date="2023-02" db="EMBL/GenBank/DDBJ databases">
        <title>Isolation, identification, and genome analysis of Vibrio campbellii in the Penaeus vannamei larvae stage.</title>
        <authorList>
            <person name="Huang T."/>
            <person name="Zhang B."/>
        </authorList>
    </citation>
    <scope>NUCLEOTIDE SEQUENCE</scope>
    <source>
        <strain evidence="4">20220413_1</strain>
    </source>
</reference>
<feature type="domain" description="HPt" evidence="3">
    <location>
        <begin position="14"/>
        <end position="112"/>
    </location>
</feature>
<dbReference type="InterPro" id="IPR036641">
    <property type="entry name" value="HPT_dom_sf"/>
</dbReference>
<dbReference type="GO" id="GO:0004672">
    <property type="term" value="F:protein kinase activity"/>
    <property type="evidence" value="ECO:0007669"/>
    <property type="project" value="UniProtKB-ARBA"/>
</dbReference>
<dbReference type="Proteomes" id="UP001219537">
    <property type="component" value="Chromosome 2"/>
</dbReference>
<evidence type="ECO:0000256" key="2">
    <source>
        <dbReference type="PROSITE-ProRule" id="PRU00110"/>
    </source>
</evidence>
<evidence type="ECO:0000313" key="5">
    <source>
        <dbReference type="Proteomes" id="UP001219537"/>
    </source>
</evidence>
<dbReference type="PROSITE" id="PS50894">
    <property type="entry name" value="HPT"/>
    <property type="match status" value="1"/>
</dbReference>
<dbReference type="AlphaFoldDB" id="A0AAQ2Y046"/>
<dbReference type="RefSeq" id="WP_045401302.1">
    <property type="nucleotide sequence ID" value="NZ_BBKG01000068.1"/>
</dbReference>
<evidence type="ECO:0000256" key="1">
    <source>
        <dbReference type="ARBA" id="ARBA00023012"/>
    </source>
</evidence>
<organism evidence="4 5">
    <name type="scientific">Vibrio campbellii</name>
    <dbReference type="NCBI Taxonomy" id="680"/>
    <lineage>
        <taxon>Bacteria</taxon>
        <taxon>Pseudomonadati</taxon>
        <taxon>Pseudomonadota</taxon>
        <taxon>Gammaproteobacteria</taxon>
        <taxon>Vibrionales</taxon>
        <taxon>Vibrionaceae</taxon>
        <taxon>Vibrio</taxon>
    </lineage>
</organism>
<keyword evidence="2" id="KW-0597">Phosphoprotein</keyword>